<dbReference type="Pfam" id="PF00176">
    <property type="entry name" value="SNF2-rel_dom"/>
    <property type="match status" value="1"/>
</dbReference>
<dbReference type="Gene3D" id="3.40.50.10810">
    <property type="entry name" value="Tandem AAA-ATPase domain"/>
    <property type="match status" value="1"/>
</dbReference>
<dbReference type="InterPro" id="IPR014001">
    <property type="entry name" value="Helicase_ATP-bd"/>
</dbReference>
<keyword evidence="2" id="KW-0547">Nucleotide-binding</keyword>
<keyword evidence="2" id="KW-0067">ATP-binding</keyword>
<feature type="domain" description="Helicase ATP-binding" evidence="1">
    <location>
        <begin position="59"/>
        <end position="426"/>
    </location>
</feature>
<gene>
    <name evidence="2" type="ORF">KAK06_16110</name>
</gene>
<organism evidence="2 3">
    <name type="scientific">Ideonella aquatica</name>
    <dbReference type="NCBI Taxonomy" id="2824119"/>
    <lineage>
        <taxon>Bacteria</taxon>
        <taxon>Pseudomonadati</taxon>
        <taxon>Pseudomonadota</taxon>
        <taxon>Betaproteobacteria</taxon>
        <taxon>Burkholderiales</taxon>
        <taxon>Sphaerotilaceae</taxon>
        <taxon>Ideonella</taxon>
    </lineage>
</organism>
<dbReference type="SMART" id="SM00487">
    <property type="entry name" value="DEXDc"/>
    <property type="match status" value="1"/>
</dbReference>
<proteinExistence type="predicted"/>
<dbReference type="InterPro" id="IPR038718">
    <property type="entry name" value="SNF2-like_sf"/>
</dbReference>
<comment type="caution">
    <text evidence="2">The sequence shown here is derived from an EMBL/GenBank/DDBJ whole genome shotgun (WGS) entry which is preliminary data.</text>
</comment>
<accession>A0A941BL15</accession>
<dbReference type="Proteomes" id="UP000678374">
    <property type="component" value="Unassembled WGS sequence"/>
</dbReference>
<dbReference type="EMBL" id="JAGQDE010000014">
    <property type="protein sequence ID" value="MBQ0960478.1"/>
    <property type="molecule type" value="Genomic_DNA"/>
</dbReference>
<evidence type="ECO:0000313" key="3">
    <source>
        <dbReference type="Proteomes" id="UP000678374"/>
    </source>
</evidence>
<dbReference type="RefSeq" id="WP_210803145.1">
    <property type="nucleotide sequence ID" value="NZ_JAGQDE010000014.1"/>
</dbReference>
<dbReference type="GO" id="GO:0005524">
    <property type="term" value="F:ATP binding"/>
    <property type="evidence" value="ECO:0007669"/>
    <property type="project" value="InterPro"/>
</dbReference>
<dbReference type="AlphaFoldDB" id="A0A941BL15"/>
<dbReference type="PANTHER" id="PTHR10799">
    <property type="entry name" value="SNF2/RAD54 HELICASE FAMILY"/>
    <property type="match status" value="1"/>
</dbReference>
<dbReference type="GO" id="GO:0004386">
    <property type="term" value="F:helicase activity"/>
    <property type="evidence" value="ECO:0007669"/>
    <property type="project" value="UniProtKB-KW"/>
</dbReference>
<evidence type="ECO:0000313" key="2">
    <source>
        <dbReference type="EMBL" id="MBQ0960478.1"/>
    </source>
</evidence>
<dbReference type="InterPro" id="IPR027417">
    <property type="entry name" value="P-loop_NTPase"/>
</dbReference>
<name>A0A941BL15_9BURK</name>
<sequence length="767" mass="85147">MSDTDLIEQPATASAGESMSIGDFVREYRSSLVDAVRVQNPPIYDGQQSPSLNAMLDQLTRAPFAAQRDVVHAVCRLLVDAGHPSAVINAEMGTGKTMMAIATAWLMHHLGFPRTLVICPPHLVYKWRREIKQTVPGATVWILNGPDTLKKLLQLRLVSGRAAAPEFYVMGRVRMRMGFNWVPVFVKRRLIDLEMIGPERLAKATSSVAACPDCYEPITVPDTDGTDRPLAPEEASSRLNVRQMRCAHCHAALWSLVRPGTAPRTRREILKDSITQLPTIGDKTADKLIDAFGEDMLGGMLEDNVYEFINLMDDRGDLFFSDRQARRMERAMANMEFSFGQGGYQPTEFIKRYLPRGFFGLMVADEGHEFKNDGSAQGQAFGVLASQCRKTLLLTGTLMGGYADDLFYLLFRMNPAAMVHDGFRYQRGSLGSASWAFMRTHGVVKDIYKTSSAADERSHRTAKGKSVTHREAKAPGFGPLGVMRYVLPCTAFLKLREIGGNVLPPYDEFYTGVPMTPEQEAAYRGLANSLKEALRQALRAGDQSLLGVVLNALLAWPDCCFRPETVLHPHRKTTLASVPALFDELTPMPKERKLLALCRKAKRAGRRALVYTVYTGTRDTSARLKALLEAEGFKVAVLRAGVEAAKREDWLMEQVDRQVDVIVTNPELVKTGLDMLEFPTIVFMQSGYNVYTLQQASRRSWRIGQRVNVEVHFLGYEGCAQMECLSLMAKKISVSQSTSGDMPDSGLDVLNQSGDSIEVALAKQLLA</sequence>
<dbReference type="Gene3D" id="3.40.50.300">
    <property type="entry name" value="P-loop containing nucleotide triphosphate hydrolases"/>
    <property type="match status" value="2"/>
</dbReference>
<keyword evidence="2" id="KW-0347">Helicase</keyword>
<reference evidence="2" key="1">
    <citation type="submission" date="2021-04" db="EMBL/GenBank/DDBJ databases">
        <title>The genome sequence of Ideonella sp. 4Y11.</title>
        <authorList>
            <person name="Liu Y."/>
        </authorList>
    </citation>
    <scope>NUCLEOTIDE SEQUENCE</scope>
    <source>
        <strain evidence="2">4Y11</strain>
    </source>
</reference>
<evidence type="ECO:0000259" key="1">
    <source>
        <dbReference type="SMART" id="SM00487"/>
    </source>
</evidence>
<protein>
    <submittedName>
        <fullName evidence="2">DEAD/DEAH box helicase family protein</fullName>
    </submittedName>
</protein>
<keyword evidence="3" id="KW-1185">Reference proteome</keyword>
<keyword evidence="2" id="KW-0378">Hydrolase</keyword>
<dbReference type="Pfam" id="PF00271">
    <property type="entry name" value="Helicase_C"/>
    <property type="match status" value="1"/>
</dbReference>
<dbReference type="InterPro" id="IPR001650">
    <property type="entry name" value="Helicase_C-like"/>
</dbReference>
<dbReference type="SUPFAM" id="SSF52540">
    <property type="entry name" value="P-loop containing nucleoside triphosphate hydrolases"/>
    <property type="match status" value="3"/>
</dbReference>
<dbReference type="InterPro" id="IPR000330">
    <property type="entry name" value="SNF2_N"/>
</dbReference>